<dbReference type="InterPro" id="IPR003593">
    <property type="entry name" value="AAA+_ATPase"/>
</dbReference>
<dbReference type="InterPro" id="IPR003439">
    <property type="entry name" value="ABC_transporter-like_ATP-bd"/>
</dbReference>
<reference evidence="5 6" key="1">
    <citation type="submission" date="2020-04" db="EMBL/GenBank/DDBJ databases">
        <title>Description of novel Gluconacetobacter.</title>
        <authorList>
            <person name="Sombolestani A."/>
        </authorList>
    </citation>
    <scope>NUCLEOTIDE SEQUENCE [LARGE SCALE GENOMIC DNA]</scope>
    <source>
        <strain evidence="5 6">LMG 27802</strain>
    </source>
</reference>
<dbReference type="InterPro" id="IPR027417">
    <property type="entry name" value="P-loop_NTPase"/>
</dbReference>
<evidence type="ECO:0000313" key="5">
    <source>
        <dbReference type="EMBL" id="MBB2200445.1"/>
    </source>
</evidence>
<dbReference type="InterPro" id="IPR017871">
    <property type="entry name" value="ABC_transporter-like_CS"/>
</dbReference>
<keyword evidence="1" id="KW-0813">Transport</keyword>
<evidence type="ECO:0000256" key="1">
    <source>
        <dbReference type="ARBA" id="ARBA00022448"/>
    </source>
</evidence>
<feature type="domain" description="ABC transporter" evidence="4">
    <location>
        <begin position="8"/>
        <end position="260"/>
    </location>
</feature>
<dbReference type="Proteomes" id="UP000578030">
    <property type="component" value="Unassembled WGS sequence"/>
</dbReference>
<dbReference type="PROSITE" id="PS00211">
    <property type="entry name" value="ABC_TRANSPORTER_1"/>
    <property type="match status" value="1"/>
</dbReference>
<dbReference type="SUPFAM" id="SSF52540">
    <property type="entry name" value="P-loop containing nucleoside triphosphate hydrolases"/>
    <property type="match status" value="1"/>
</dbReference>
<evidence type="ECO:0000256" key="3">
    <source>
        <dbReference type="ARBA" id="ARBA00022840"/>
    </source>
</evidence>
<keyword evidence="6" id="KW-1185">Reference proteome</keyword>
<gene>
    <name evidence="5" type="ORF">HLH28_02435</name>
</gene>
<keyword evidence="3 5" id="KW-0067">ATP-binding</keyword>
<keyword evidence="2" id="KW-0547">Nucleotide-binding</keyword>
<organism evidence="5 6">
    <name type="scientific">Gluconacetobacter tumulisoli</name>
    <dbReference type="NCBI Taxonomy" id="1286189"/>
    <lineage>
        <taxon>Bacteria</taxon>
        <taxon>Pseudomonadati</taxon>
        <taxon>Pseudomonadota</taxon>
        <taxon>Alphaproteobacteria</taxon>
        <taxon>Acetobacterales</taxon>
        <taxon>Acetobacteraceae</taxon>
        <taxon>Gluconacetobacter</taxon>
    </lineage>
</organism>
<evidence type="ECO:0000313" key="6">
    <source>
        <dbReference type="Proteomes" id="UP000578030"/>
    </source>
</evidence>
<dbReference type="Gene3D" id="3.40.50.300">
    <property type="entry name" value="P-loop containing nucleotide triphosphate hydrolases"/>
    <property type="match status" value="1"/>
</dbReference>
<name>A0A7W4K595_9PROT</name>
<dbReference type="PANTHER" id="PTHR42711:SF1">
    <property type="entry name" value="ABC-TRANSPORT PROTEIN, ATP-BINDING COMPONENT"/>
    <property type="match status" value="1"/>
</dbReference>
<comment type="caution">
    <text evidence="5">The sequence shown here is derived from an EMBL/GenBank/DDBJ whole genome shotgun (WGS) entry which is preliminary data.</text>
</comment>
<evidence type="ECO:0000259" key="4">
    <source>
        <dbReference type="PROSITE" id="PS50893"/>
    </source>
</evidence>
<dbReference type="EMBL" id="JABEQM010000002">
    <property type="protein sequence ID" value="MBB2200445.1"/>
    <property type="molecule type" value="Genomic_DNA"/>
</dbReference>
<dbReference type="PANTHER" id="PTHR42711">
    <property type="entry name" value="ABC TRANSPORTER ATP-BINDING PROTEIN"/>
    <property type="match status" value="1"/>
</dbReference>
<protein>
    <submittedName>
        <fullName evidence="5">ATP-binding cassette domain-containing protein</fullName>
    </submittedName>
</protein>
<dbReference type="GO" id="GO:0005524">
    <property type="term" value="F:ATP binding"/>
    <property type="evidence" value="ECO:0007669"/>
    <property type="project" value="UniProtKB-KW"/>
</dbReference>
<dbReference type="Pfam" id="PF00005">
    <property type="entry name" value="ABC_tran"/>
    <property type="match status" value="1"/>
</dbReference>
<accession>A0A7W4K595</accession>
<proteinExistence type="predicted"/>
<dbReference type="PROSITE" id="PS50893">
    <property type="entry name" value="ABC_TRANSPORTER_2"/>
    <property type="match status" value="1"/>
</dbReference>
<evidence type="ECO:0000256" key="2">
    <source>
        <dbReference type="ARBA" id="ARBA00022741"/>
    </source>
</evidence>
<dbReference type="SMART" id="SM00382">
    <property type="entry name" value="AAA"/>
    <property type="match status" value="1"/>
</dbReference>
<dbReference type="InterPro" id="IPR050763">
    <property type="entry name" value="ABC_transporter_ATP-binding"/>
</dbReference>
<dbReference type="RefSeq" id="WP_182953977.1">
    <property type="nucleotide sequence ID" value="NZ_JABEQM010000002.1"/>
</dbReference>
<dbReference type="GO" id="GO:0016887">
    <property type="term" value="F:ATP hydrolysis activity"/>
    <property type="evidence" value="ECO:0007669"/>
    <property type="project" value="InterPro"/>
</dbReference>
<dbReference type="AlphaFoldDB" id="A0A7W4K595"/>
<sequence>MPIPPARIVVEDLHKTYRIATRAATSPRPWPFARRAWRTIEALRGVSFVIEPGTITGLIGPNGAGKSTAIKILSGILRPSAGHVSVGGLVPWADRIRHVGRIGVVFGQRSQLWWDLPVEGGFALLRDIYRVPPDRYRARRDRLVDTLGLRDILDQPVRQLSLGQRMRAELAAALLHAPPLLILDEPTIGLDAPSKLAVRAFVQELNRTEGTTVLLTTHDMHDIEALAGRVIVIGHGRVLADSPFETLRATTLSGRRLTAEFDGPAPPLLLPDGVTPLSQGGQVLELGFDPARIAAADLIRALASAADMHGVVLSDVSITRPSIEEVISRFYERHGAAG</sequence>